<dbReference type="InterPro" id="IPR027417">
    <property type="entry name" value="P-loop_NTPase"/>
</dbReference>
<keyword evidence="14" id="KW-1185">Reference proteome</keyword>
<evidence type="ECO:0000256" key="1">
    <source>
        <dbReference type="ARBA" id="ARBA00009776"/>
    </source>
</evidence>
<dbReference type="RefSeq" id="WP_311363676.1">
    <property type="nucleotide sequence ID" value="NZ_JAVRIC010000003.1"/>
</dbReference>
<dbReference type="GO" id="GO:0004798">
    <property type="term" value="F:dTMP kinase activity"/>
    <property type="evidence" value="ECO:0007669"/>
    <property type="project" value="UniProtKB-EC"/>
</dbReference>
<evidence type="ECO:0000256" key="6">
    <source>
        <dbReference type="ARBA" id="ARBA00022741"/>
    </source>
</evidence>
<evidence type="ECO:0000256" key="2">
    <source>
        <dbReference type="ARBA" id="ARBA00012980"/>
    </source>
</evidence>
<evidence type="ECO:0000256" key="3">
    <source>
        <dbReference type="ARBA" id="ARBA00017144"/>
    </source>
</evidence>
<keyword evidence="4 11" id="KW-0808">Transferase</keyword>
<evidence type="ECO:0000256" key="5">
    <source>
        <dbReference type="ARBA" id="ARBA00022727"/>
    </source>
</evidence>
<keyword evidence="7 11" id="KW-0418">Kinase</keyword>
<dbReference type="NCBIfam" id="TIGR00041">
    <property type="entry name" value="DTMP_kinase"/>
    <property type="match status" value="1"/>
</dbReference>
<name>A0ABU2WEJ4_9GAMM</name>
<reference evidence="13 14" key="1">
    <citation type="submission" date="2023-09" db="EMBL/GenBank/DDBJ databases">
        <authorList>
            <person name="Rey-Velasco X."/>
        </authorList>
    </citation>
    <scope>NUCLEOTIDE SEQUENCE [LARGE SCALE GENOMIC DNA]</scope>
    <source>
        <strain evidence="13 14">W345</strain>
    </source>
</reference>
<organism evidence="13 14">
    <name type="scientific">Banduia mediterranea</name>
    <dbReference type="NCBI Taxonomy" id="3075609"/>
    <lineage>
        <taxon>Bacteria</taxon>
        <taxon>Pseudomonadati</taxon>
        <taxon>Pseudomonadota</taxon>
        <taxon>Gammaproteobacteria</taxon>
        <taxon>Nevskiales</taxon>
        <taxon>Algiphilaceae</taxon>
        <taxon>Banduia</taxon>
    </lineage>
</organism>
<protein>
    <recommendedName>
        <fullName evidence="3 11">Thymidylate kinase</fullName>
        <ecNumber evidence="2 11">2.7.4.9</ecNumber>
    </recommendedName>
    <alternativeName>
        <fullName evidence="9 11">dTMP kinase</fullName>
    </alternativeName>
</protein>
<keyword evidence="6 11" id="KW-0547">Nucleotide-binding</keyword>
<evidence type="ECO:0000313" key="14">
    <source>
        <dbReference type="Proteomes" id="UP001254608"/>
    </source>
</evidence>
<dbReference type="EMBL" id="JAVRIC010000003">
    <property type="protein sequence ID" value="MDT0496282.1"/>
    <property type="molecule type" value="Genomic_DNA"/>
</dbReference>
<evidence type="ECO:0000256" key="9">
    <source>
        <dbReference type="ARBA" id="ARBA00029962"/>
    </source>
</evidence>
<evidence type="ECO:0000313" key="13">
    <source>
        <dbReference type="EMBL" id="MDT0496282.1"/>
    </source>
</evidence>
<accession>A0ABU2WEJ4</accession>
<dbReference type="Pfam" id="PF02223">
    <property type="entry name" value="Thymidylate_kin"/>
    <property type="match status" value="1"/>
</dbReference>
<evidence type="ECO:0000256" key="8">
    <source>
        <dbReference type="ARBA" id="ARBA00022840"/>
    </source>
</evidence>
<evidence type="ECO:0000256" key="4">
    <source>
        <dbReference type="ARBA" id="ARBA00022679"/>
    </source>
</evidence>
<sequence>MSELGRFIVLEGGEGAGKSTQVSHVEQWLLGRGRDVRRTREPGGSLLAEAIRGVVLGDWDEGVDAQTELLLIFAARAAHLNATVRPALQAGCDVVCDRFVDASYAYQGGGRGIALRHIDALSDLVLQGLRPDLVLLLDIEPEQGLARADARGDNNRFEAENLAFQRRVREHYLARAAAAPSRYEIIDAALAQDEVSAQIDLALERHL</sequence>
<feature type="binding site" evidence="11">
    <location>
        <begin position="12"/>
        <end position="19"/>
    </location>
    <ligand>
        <name>ATP</name>
        <dbReference type="ChEBI" id="CHEBI:30616"/>
    </ligand>
</feature>
<dbReference type="PANTHER" id="PTHR10344:SF4">
    <property type="entry name" value="UMP-CMP KINASE 2, MITOCHONDRIAL"/>
    <property type="match status" value="1"/>
</dbReference>
<dbReference type="PANTHER" id="PTHR10344">
    <property type="entry name" value="THYMIDYLATE KINASE"/>
    <property type="match status" value="1"/>
</dbReference>
<comment type="similarity">
    <text evidence="1 11">Belongs to the thymidylate kinase family.</text>
</comment>
<comment type="catalytic activity">
    <reaction evidence="10 11">
        <text>dTMP + ATP = dTDP + ADP</text>
        <dbReference type="Rhea" id="RHEA:13517"/>
        <dbReference type="ChEBI" id="CHEBI:30616"/>
        <dbReference type="ChEBI" id="CHEBI:58369"/>
        <dbReference type="ChEBI" id="CHEBI:63528"/>
        <dbReference type="ChEBI" id="CHEBI:456216"/>
        <dbReference type="EC" id="2.7.4.9"/>
    </reaction>
</comment>
<dbReference type="HAMAP" id="MF_00165">
    <property type="entry name" value="Thymidylate_kinase"/>
    <property type="match status" value="1"/>
</dbReference>
<dbReference type="InterPro" id="IPR039430">
    <property type="entry name" value="Thymidylate_kin-like_dom"/>
</dbReference>
<proteinExistence type="inferred from homology"/>
<evidence type="ECO:0000259" key="12">
    <source>
        <dbReference type="Pfam" id="PF02223"/>
    </source>
</evidence>
<dbReference type="Gene3D" id="3.40.50.300">
    <property type="entry name" value="P-loop containing nucleotide triphosphate hydrolases"/>
    <property type="match status" value="1"/>
</dbReference>
<dbReference type="EC" id="2.7.4.9" evidence="2 11"/>
<feature type="domain" description="Thymidylate kinase-like" evidence="12">
    <location>
        <begin position="10"/>
        <end position="199"/>
    </location>
</feature>
<comment type="function">
    <text evidence="11">Phosphorylation of dTMP to form dTDP in both de novo and salvage pathways of dTTP synthesis.</text>
</comment>
<dbReference type="CDD" id="cd01672">
    <property type="entry name" value="TMPK"/>
    <property type="match status" value="1"/>
</dbReference>
<evidence type="ECO:0000256" key="7">
    <source>
        <dbReference type="ARBA" id="ARBA00022777"/>
    </source>
</evidence>
<dbReference type="Proteomes" id="UP001254608">
    <property type="component" value="Unassembled WGS sequence"/>
</dbReference>
<dbReference type="SUPFAM" id="SSF52540">
    <property type="entry name" value="P-loop containing nucleoside triphosphate hydrolases"/>
    <property type="match status" value="1"/>
</dbReference>
<evidence type="ECO:0000256" key="10">
    <source>
        <dbReference type="ARBA" id="ARBA00048743"/>
    </source>
</evidence>
<gene>
    <name evidence="11 13" type="primary">tmk</name>
    <name evidence="13" type="ORF">RM530_02725</name>
</gene>
<keyword evidence="5 11" id="KW-0545">Nucleotide biosynthesis</keyword>
<keyword evidence="8 11" id="KW-0067">ATP-binding</keyword>
<dbReference type="InterPro" id="IPR018094">
    <property type="entry name" value="Thymidylate_kinase"/>
</dbReference>
<evidence type="ECO:0000256" key="11">
    <source>
        <dbReference type="HAMAP-Rule" id="MF_00165"/>
    </source>
</evidence>
<comment type="caution">
    <text evidence="13">The sequence shown here is derived from an EMBL/GenBank/DDBJ whole genome shotgun (WGS) entry which is preliminary data.</text>
</comment>